<evidence type="ECO:0000313" key="3">
    <source>
        <dbReference type="Proteomes" id="UP000277811"/>
    </source>
</evidence>
<dbReference type="Proteomes" id="UP000277811">
    <property type="component" value="Unassembled WGS sequence"/>
</dbReference>
<keyword evidence="3" id="KW-1185">Reference proteome</keyword>
<dbReference type="RefSeq" id="WP_122629236.1">
    <property type="nucleotide sequence ID" value="NZ_UPPP01000087.1"/>
</dbReference>
<reference evidence="1 3" key="1">
    <citation type="submission" date="2018-06" db="EMBL/GenBank/DDBJ databases">
        <authorList>
            <person name="Strepis N."/>
        </authorList>
    </citation>
    <scope>NUCLEOTIDE SEQUENCE [LARGE SCALE GENOMIC DNA]</scope>
    <source>
        <strain evidence="1">LUCI</strain>
    </source>
</reference>
<evidence type="ECO:0000313" key="2">
    <source>
        <dbReference type="EMBL" id="VBB08406.1"/>
    </source>
</evidence>
<protein>
    <recommendedName>
        <fullName evidence="4">Isochorismatase-like domain-containing protein</fullName>
    </recommendedName>
</protein>
<accession>A0A498R9X0</accession>
<name>A0A498R9X0_9FIRM</name>
<proteinExistence type="predicted"/>
<dbReference type="EMBL" id="UPPP01000089">
    <property type="protein sequence ID" value="VBB08406.1"/>
    <property type="molecule type" value="Genomic_DNA"/>
</dbReference>
<dbReference type="AlphaFoldDB" id="A0A498R9X0"/>
<gene>
    <name evidence="1" type="ORF">LUCI_3605</name>
    <name evidence="2" type="ORF">LUCI_3678</name>
</gene>
<dbReference type="EMBL" id="UPPP01000087">
    <property type="protein sequence ID" value="VBB08334.1"/>
    <property type="molecule type" value="Genomic_DNA"/>
</dbReference>
<evidence type="ECO:0000313" key="1">
    <source>
        <dbReference type="EMBL" id="VBB08334.1"/>
    </source>
</evidence>
<evidence type="ECO:0008006" key="4">
    <source>
        <dbReference type="Google" id="ProtNLM"/>
    </source>
</evidence>
<organism evidence="1 3">
    <name type="scientific">Lucifera butyrica</name>
    <dbReference type="NCBI Taxonomy" id="1351585"/>
    <lineage>
        <taxon>Bacteria</taxon>
        <taxon>Bacillati</taxon>
        <taxon>Bacillota</taxon>
        <taxon>Negativicutes</taxon>
        <taxon>Veillonellales</taxon>
        <taxon>Veillonellaceae</taxon>
        <taxon>Lucifera</taxon>
    </lineage>
</organism>
<sequence>MQKQTNKTALLVMDIQNGIVSLLESTRFRYGNFGQWYFNKRFLPIIKFIYSIVLWHPQKICHPVSLSQDGIHL</sequence>